<keyword evidence="6 7" id="KW-0472">Membrane</keyword>
<comment type="caution">
    <text evidence="8">The sequence shown here is derived from an EMBL/GenBank/DDBJ whole genome shotgun (WGS) entry which is preliminary data.</text>
</comment>
<feature type="transmembrane region" description="Helical" evidence="7">
    <location>
        <begin position="298"/>
        <end position="322"/>
    </location>
</feature>
<feature type="transmembrane region" description="Helical" evidence="7">
    <location>
        <begin position="388"/>
        <end position="408"/>
    </location>
</feature>
<feature type="transmembrane region" description="Helical" evidence="7">
    <location>
        <begin position="361"/>
        <end position="382"/>
    </location>
</feature>
<gene>
    <name evidence="8" type="ORF">N473_05625</name>
</gene>
<accession>A0A167HK46</accession>
<keyword evidence="5 7" id="KW-1133">Transmembrane helix</keyword>
<evidence type="ECO:0000256" key="2">
    <source>
        <dbReference type="ARBA" id="ARBA00007430"/>
    </source>
</evidence>
<proteinExistence type="inferred from homology"/>
<dbReference type="RefSeq" id="WP_063370137.1">
    <property type="nucleotide sequence ID" value="NZ_AUYC01000084.1"/>
</dbReference>
<evidence type="ECO:0000313" key="9">
    <source>
        <dbReference type="Proteomes" id="UP000076486"/>
    </source>
</evidence>
<dbReference type="PANTHER" id="PTHR30250:SF10">
    <property type="entry name" value="LIPOPOLYSACCHARIDE BIOSYNTHESIS PROTEIN WZXC"/>
    <property type="match status" value="1"/>
</dbReference>
<feature type="transmembrane region" description="Helical" evidence="7">
    <location>
        <begin position="21"/>
        <end position="41"/>
    </location>
</feature>
<evidence type="ECO:0000256" key="5">
    <source>
        <dbReference type="ARBA" id="ARBA00022989"/>
    </source>
</evidence>
<keyword evidence="4 7" id="KW-0812">Transmembrane</keyword>
<feature type="transmembrane region" description="Helical" evidence="7">
    <location>
        <begin position="83"/>
        <end position="111"/>
    </location>
</feature>
<feature type="transmembrane region" description="Helical" evidence="7">
    <location>
        <begin position="176"/>
        <end position="193"/>
    </location>
</feature>
<organism evidence="8 9">
    <name type="scientific">Pseudoalteromonas luteoviolacea CPMOR-1</name>
    <dbReference type="NCBI Taxonomy" id="1365248"/>
    <lineage>
        <taxon>Bacteria</taxon>
        <taxon>Pseudomonadati</taxon>
        <taxon>Pseudomonadota</taxon>
        <taxon>Gammaproteobacteria</taxon>
        <taxon>Alteromonadales</taxon>
        <taxon>Pseudoalteromonadaceae</taxon>
        <taxon>Pseudoalteromonas</taxon>
    </lineage>
</organism>
<dbReference type="InterPro" id="IPR050833">
    <property type="entry name" value="Poly_Biosynth_Transport"/>
</dbReference>
<evidence type="ECO:0008006" key="10">
    <source>
        <dbReference type="Google" id="ProtNLM"/>
    </source>
</evidence>
<feature type="transmembrane region" description="Helical" evidence="7">
    <location>
        <begin position="151"/>
        <end position="170"/>
    </location>
</feature>
<dbReference type="AlphaFoldDB" id="A0A167HK46"/>
<dbReference type="GO" id="GO:0005886">
    <property type="term" value="C:plasma membrane"/>
    <property type="evidence" value="ECO:0007669"/>
    <property type="project" value="UniProtKB-SubCell"/>
</dbReference>
<feature type="transmembrane region" description="Helical" evidence="7">
    <location>
        <begin position="47"/>
        <end position="71"/>
    </location>
</feature>
<evidence type="ECO:0000256" key="1">
    <source>
        <dbReference type="ARBA" id="ARBA00004651"/>
    </source>
</evidence>
<comment type="subcellular location">
    <subcellularLocation>
        <location evidence="1">Cell membrane</location>
        <topology evidence="1">Multi-pass membrane protein</topology>
    </subcellularLocation>
</comment>
<reference evidence="8 9" key="1">
    <citation type="submission" date="2013-07" db="EMBL/GenBank/DDBJ databases">
        <title>Comparative Genomic and Metabolomic Analysis of Twelve Strains of Pseudoalteromonas luteoviolacea.</title>
        <authorList>
            <person name="Vynne N.G."/>
            <person name="Mansson M."/>
            <person name="Gram L."/>
        </authorList>
    </citation>
    <scope>NUCLEOTIDE SEQUENCE [LARGE SCALE GENOMIC DNA]</scope>
    <source>
        <strain evidence="8 9">CPMOR-1</strain>
    </source>
</reference>
<dbReference type="CDD" id="cd13127">
    <property type="entry name" value="MATE_tuaB_like"/>
    <property type="match status" value="1"/>
</dbReference>
<dbReference type="Proteomes" id="UP000076486">
    <property type="component" value="Unassembled WGS sequence"/>
</dbReference>
<keyword evidence="3" id="KW-1003">Cell membrane</keyword>
<evidence type="ECO:0000313" key="8">
    <source>
        <dbReference type="EMBL" id="KZN58220.1"/>
    </source>
</evidence>
<protein>
    <recommendedName>
        <fullName evidence="10">Polysaccharide biosynthesis protein C-terminal domain-containing protein</fullName>
    </recommendedName>
</protein>
<evidence type="ECO:0000256" key="6">
    <source>
        <dbReference type="ARBA" id="ARBA00023136"/>
    </source>
</evidence>
<evidence type="ECO:0000256" key="4">
    <source>
        <dbReference type="ARBA" id="ARBA00022692"/>
    </source>
</evidence>
<name>A0A167HK46_9GAMM</name>
<evidence type="ECO:0000256" key="7">
    <source>
        <dbReference type="SAM" id="Phobius"/>
    </source>
</evidence>
<feature type="transmembrane region" description="Helical" evidence="7">
    <location>
        <begin position="328"/>
        <end position="349"/>
    </location>
</feature>
<feature type="transmembrane region" description="Helical" evidence="7">
    <location>
        <begin position="420"/>
        <end position="441"/>
    </location>
</feature>
<dbReference type="Pfam" id="PF13440">
    <property type="entry name" value="Polysacc_synt_3"/>
    <property type="match status" value="1"/>
</dbReference>
<comment type="similarity">
    <text evidence="2">Belongs to the polysaccharide synthase family.</text>
</comment>
<evidence type="ECO:0000256" key="3">
    <source>
        <dbReference type="ARBA" id="ARBA00022475"/>
    </source>
</evidence>
<feature type="transmembrane region" description="Helical" evidence="7">
    <location>
        <begin position="117"/>
        <end position="139"/>
    </location>
</feature>
<dbReference type="PANTHER" id="PTHR30250">
    <property type="entry name" value="PST FAMILY PREDICTED COLANIC ACID TRANSPORTER"/>
    <property type="match status" value="1"/>
</dbReference>
<sequence>MSVSESNGRKLLNAIISSVSGRYVVYAVQLLSLMIMARIFTPEQLGFFAILQVFSIFFMLFSEMGFAPALINKEKLPKNHRDGIYSFTWVMGAVVTLLFALSGPLIAWFYSEPVYQLLILPVAISILFNTACIVPTAALQKDRRFLILARADSISELVSLFAVILIALYFDPLWALSLKALIVSVFRFYQYWLSSSNTAFGKPSFGKELHHFKSLLSFSSYQFGFNILNYFSRNLDTILVGKYMGTASLGVYDQAYKLMRYPLLLLTFAMTPAIQPVLTTLKDNKKEFGRLHNKFALYMAYIGSLIGVLVFFLAEFIVSLMLGKQWSAVVPVIEVLSITIPIQTLLSSSGGFYQAAGRADLLFKCGVFSSITNVSAIAFGIYSESLETLCWMLVASFSINFVQCYWLLSRHLLDGGRSKLVLNLMPIVITVLALSLVKVYVY</sequence>
<dbReference type="PATRIC" id="fig|1365248.3.peg.5096"/>
<dbReference type="EMBL" id="AUYC01000084">
    <property type="protein sequence ID" value="KZN58220.1"/>
    <property type="molecule type" value="Genomic_DNA"/>
</dbReference>